<evidence type="ECO:0000256" key="1">
    <source>
        <dbReference type="ARBA" id="ARBA00022617"/>
    </source>
</evidence>
<protein>
    <recommendedName>
        <fullName evidence="5">Cytochrome c domain-containing protein</fullName>
    </recommendedName>
</protein>
<accession>A0A512M7W4</accession>
<dbReference type="Proteomes" id="UP000321577">
    <property type="component" value="Unassembled WGS sequence"/>
</dbReference>
<feature type="domain" description="Cytochrome c" evidence="5">
    <location>
        <begin position="6"/>
        <end position="191"/>
    </location>
</feature>
<dbReference type="SUPFAM" id="SSF49899">
    <property type="entry name" value="Concanavalin A-like lectins/glucanases"/>
    <property type="match status" value="1"/>
</dbReference>
<dbReference type="PROSITE" id="PS51007">
    <property type="entry name" value="CYTC"/>
    <property type="match status" value="1"/>
</dbReference>
<dbReference type="SUPFAM" id="SSF46626">
    <property type="entry name" value="Cytochrome c"/>
    <property type="match status" value="1"/>
</dbReference>
<reference evidence="6 7" key="1">
    <citation type="submission" date="2019-07" db="EMBL/GenBank/DDBJ databases">
        <title>Whole genome shotgun sequence of Brevifollis gellanilyticus NBRC 108608.</title>
        <authorList>
            <person name="Hosoyama A."/>
            <person name="Uohara A."/>
            <person name="Ohji S."/>
            <person name="Ichikawa N."/>
        </authorList>
    </citation>
    <scope>NUCLEOTIDE SEQUENCE [LARGE SCALE GENOMIC DNA]</scope>
    <source>
        <strain evidence="6 7">NBRC 108608</strain>
    </source>
</reference>
<dbReference type="InterPro" id="IPR011429">
    <property type="entry name" value="Cyt_c_Planctomycete-type"/>
</dbReference>
<organism evidence="6 7">
    <name type="scientific">Brevifollis gellanilyticus</name>
    <dbReference type="NCBI Taxonomy" id="748831"/>
    <lineage>
        <taxon>Bacteria</taxon>
        <taxon>Pseudomonadati</taxon>
        <taxon>Verrucomicrobiota</taxon>
        <taxon>Verrucomicrobiia</taxon>
        <taxon>Verrucomicrobiales</taxon>
        <taxon>Verrucomicrobiaceae</taxon>
    </lineage>
</organism>
<keyword evidence="7" id="KW-1185">Reference proteome</keyword>
<evidence type="ECO:0000256" key="3">
    <source>
        <dbReference type="ARBA" id="ARBA00023004"/>
    </source>
</evidence>
<evidence type="ECO:0000313" key="6">
    <source>
        <dbReference type="EMBL" id="GEP42826.1"/>
    </source>
</evidence>
<dbReference type="InterPro" id="IPR011444">
    <property type="entry name" value="DUF1549"/>
</dbReference>
<keyword evidence="1 4" id="KW-0349">Heme</keyword>
<keyword evidence="3 4" id="KW-0408">Iron</keyword>
<dbReference type="EMBL" id="BKAG01000012">
    <property type="protein sequence ID" value="GEP42826.1"/>
    <property type="molecule type" value="Genomic_DNA"/>
</dbReference>
<gene>
    <name evidence="6" type="ORF">BGE01nite_21170</name>
</gene>
<dbReference type="RefSeq" id="WP_218032951.1">
    <property type="nucleotide sequence ID" value="NZ_BKAG01000012.1"/>
</dbReference>
<proteinExistence type="predicted"/>
<dbReference type="GO" id="GO:0046872">
    <property type="term" value="F:metal ion binding"/>
    <property type="evidence" value="ECO:0007669"/>
    <property type="project" value="UniProtKB-KW"/>
</dbReference>
<dbReference type="InterPro" id="IPR013320">
    <property type="entry name" value="ConA-like_dom_sf"/>
</dbReference>
<dbReference type="InterPro" id="IPR036909">
    <property type="entry name" value="Cyt_c-like_dom_sf"/>
</dbReference>
<dbReference type="Pfam" id="PF07583">
    <property type="entry name" value="PSCyt2"/>
    <property type="match status" value="1"/>
</dbReference>
<dbReference type="InterPro" id="IPR009056">
    <property type="entry name" value="Cyt_c-like_dom"/>
</dbReference>
<dbReference type="InterPro" id="IPR022655">
    <property type="entry name" value="DUF1553"/>
</dbReference>
<dbReference type="Pfam" id="PF13385">
    <property type="entry name" value="Laminin_G_3"/>
    <property type="match status" value="1"/>
</dbReference>
<keyword evidence="2 4" id="KW-0479">Metal-binding</keyword>
<evidence type="ECO:0000256" key="2">
    <source>
        <dbReference type="ARBA" id="ARBA00022723"/>
    </source>
</evidence>
<dbReference type="Pfam" id="PF07635">
    <property type="entry name" value="PSCyt1"/>
    <property type="match status" value="1"/>
</dbReference>
<name>A0A512M7W4_9BACT</name>
<evidence type="ECO:0000259" key="5">
    <source>
        <dbReference type="PROSITE" id="PS51007"/>
    </source>
</evidence>
<evidence type="ECO:0000256" key="4">
    <source>
        <dbReference type="PROSITE-ProRule" id="PRU00433"/>
    </source>
</evidence>
<dbReference type="AlphaFoldDB" id="A0A512M7W4"/>
<dbReference type="GO" id="GO:0020037">
    <property type="term" value="F:heme binding"/>
    <property type="evidence" value="ECO:0007669"/>
    <property type="project" value="InterPro"/>
</dbReference>
<dbReference type="Gene3D" id="2.60.120.200">
    <property type="match status" value="1"/>
</dbReference>
<dbReference type="GO" id="GO:0009055">
    <property type="term" value="F:electron transfer activity"/>
    <property type="evidence" value="ECO:0007669"/>
    <property type="project" value="InterPro"/>
</dbReference>
<dbReference type="PANTHER" id="PTHR35889">
    <property type="entry name" value="CYCLOINULO-OLIGOSACCHARIDE FRUCTANOTRANSFERASE-RELATED"/>
    <property type="match status" value="1"/>
</dbReference>
<dbReference type="PANTHER" id="PTHR35889:SF3">
    <property type="entry name" value="F-BOX DOMAIN-CONTAINING PROTEIN"/>
    <property type="match status" value="1"/>
</dbReference>
<dbReference type="Pfam" id="PF07587">
    <property type="entry name" value="PSD1"/>
    <property type="match status" value="1"/>
</dbReference>
<evidence type="ECO:0000313" key="7">
    <source>
        <dbReference type="Proteomes" id="UP000321577"/>
    </source>
</evidence>
<sequence length="971" mass="108797">MAFSGTALAAGKLQFNRDIRPILSDKCFHCHGPDSKKREADLRLDVREAAVKDGHITPGQPDKSMILERILSDDSDEAMPPPKSKLGKLTPAEIATLRRWISEGAEYEAHWSFIPLKPEALKGLTIDKIVTDGLQSRGLTLQTEATPETLVRRLSFDLTGLPPTPEEVTSFVADHAKDSKAAIDKLVTRLLASPHYGERMALDWLDMARYADSYGFQVDREREVWPWRDWVVKAFNDNLPYDQFITWQLAGDMLPNPTDEQVLATAFNRLHQQESEGGSVEEEYRVEYVADRVQTVATAFLGLTFECARCHDHKFDPIAQSEYYGLFSMFQNIDEAGLYSYFTPSPPTPAMMLMDAVTKDKMTGLKQKVATLEQQAVGKPLEAPDLEQGEVAHFTFDELKNNKLADVLHAEDAKASATLKGENKLAAGKVGQALQFTGDDAVDTPLGNFKREEPFSISLWLKTPDVKDRAVVLHRSRAWTDAASRGYELLIEEGKLKWSLIHFWPGNAISIRAKEPLKLNEWTQVTITNDGSSRASGLHLYVNGKLAEVDIIRDSLTKTILGGGGDNISLGERFRDRGFKGGMIDDLRIFNVDVSRHAPPSDELKAARTELYALQDAQKEMMVMRELPEPKKAYILTRGEYDKRAEETGPVTPAWLSPFPKDSPKNRLGFARWLTAPEQPLTARVTVNRLWQSLFGRGLVKTTEDFGSQGEKPLYPELIDHLSVKFIQSGWDMKALIRDIVTSRVYLQQSLADARTMTDDPDNQWLARGPRFRLPAEMIRDNALAAAGLLKLTLGGPPVHTYEMTEAFKPVEPGKGDTVYRRSLYSNWRRTSPPPAMVAFDAPRRAVCISRRERTDSPLQALVLLNGIQYVEAARVLGETLHRETRGDLTKMIELGFQRCLSRPPDAREREICTQLYQEQLTHFKATSTEAEALLKPGNTPHDKSIPLPESAAATILAQALLNHDACVVKR</sequence>
<comment type="caution">
    <text evidence="6">The sequence shown here is derived from an EMBL/GenBank/DDBJ whole genome shotgun (WGS) entry which is preliminary data.</text>
</comment>